<name>A0ABY7CF13_9BASI</name>
<evidence type="ECO:0000313" key="2">
    <source>
        <dbReference type="EMBL" id="WAQ83796.1"/>
    </source>
</evidence>
<dbReference type="EMBL" id="CP110424">
    <property type="protein sequence ID" value="WAQ83796.1"/>
    <property type="molecule type" value="Genomic_DNA"/>
</dbReference>
<evidence type="ECO:0000256" key="1">
    <source>
        <dbReference type="SAM" id="MobiDB-lite"/>
    </source>
</evidence>
<keyword evidence="3" id="KW-1185">Reference proteome</keyword>
<feature type="region of interest" description="Disordered" evidence="1">
    <location>
        <begin position="1"/>
        <end position="36"/>
    </location>
</feature>
<reference evidence="2" key="1">
    <citation type="submission" date="2022-10" db="EMBL/GenBank/DDBJ databases">
        <title>Puccinia triticina Genome sequencing and assembly.</title>
        <authorList>
            <person name="Li C."/>
        </authorList>
    </citation>
    <scope>NUCLEOTIDE SEQUENCE</scope>
    <source>
        <strain evidence="2">Pt15</strain>
    </source>
</reference>
<dbReference type="Proteomes" id="UP001164743">
    <property type="component" value="Chromosome 4A"/>
</dbReference>
<evidence type="ECO:0000313" key="3">
    <source>
        <dbReference type="Proteomes" id="UP001164743"/>
    </source>
</evidence>
<protein>
    <submittedName>
        <fullName evidence="2">Uncharacterized protein</fullName>
    </submittedName>
</protein>
<accession>A0ABY7CF13</accession>
<feature type="compositionally biased region" description="Polar residues" evidence="1">
    <location>
        <begin position="1"/>
        <end position="16"/>
    </location>
</feature>
<dbReference type="GeneID" id="77809004"/>
<organism evidence="2 3">
    <name type="scientific">Puccinia triticina</name>
    <dbReference type="NCBI Taxonomy" id="208348"/>
    <lineage>
        <taxon>Eukaryota</taxon>
        <taxon>Fungi</taxon>
        <taxon>Dikarya</taxon>
        <taxon>Basidiomycota</taxon>
        <taxon>Pucciniomycotina</taxon>
        <taxon>Pucciniomycetes</taxon>
        <taxon>Pucciniales</taxon>
        <taxon>Pucciniaceae</taxon>
        <taxon>Puccinia</taxon>
    </lineage>
</organism>
<sequence length="114" mass="12460">MSQPVQGTPRGNTHQAQALALEPAGVPGQSDPSRLRPTYRRIAIPCNHARGEAGIPAKWLDLDSPDGYTREQAYQYRQPPVQTARSLIGTPSGDPSRANKACRDLPLLFLRMGQ</sequence>
<dbReference type="RefSeq" id="XP_053019351.1">
    <property type="nucleotide sequence ID" value="XM_053168109.1"/>
</dbReference>
<gene>
    <name evidence="2" type="ORF">PtA15_4A245</name>
</gene>
<proteinExistence type="predicted"/>
<feature type="region of interest" description="Disordered" evidence="1">
    <location>
        <begin position="74"/>
        <end position="100"/>
    </location>
</feature>